<evidence type="ECO:0000313" key="3">
    <source>
        <dbReference type="Proteomes" id="UP001219525"/>
    </source>
</evidence>
<feature type="region of interest" description="Disordered" evidence="1">
    <location>
        <begin position="1"/>
        <end position="27"/>
    </location>
</feature>
<feature type="region of interest" description="Disordered" evidence="1">
    <location>
        <begin position="39"/>
        <end position="59"/>
    </location>
</feature>
<comment type="caution">
    <text evidence="2">The sequence shown here is derived from an EMBL/GenBank/DDBJ whole genome shotgun (WGS) entry which is preliminary data.</text>
</comment>
<keyword evidence="3" id="KW-1185">Reference proteome</keyword>
<dbReference type="AlphaFoldDB" id="A0AAD7E2W0"/>
<accession>A0AAD7E2W0</accession>
<sequence length="291" mass="32188">MLNETEMGSVLPSAKYVKPHKQSNFKQTKQAMMPGIKTRRKRAGDSVYGAGVSSGSKAAKTDKKKVKQACGTHWAITSEANCKFLANTQQSHNQSTRSWGRQWEEREIQVKKGMEEGREGDMSGRTKTNDGLVWLSLRHEIRCSLPASITFQRGQEVHLARGAHTCKQEICPHVVFLCTLIVTICALHVFSCTPIFCDAHYQVLSSHSDRLTFISPQRAPPTEETLVASASTAVMVLAGSTCITGYQPACNMNLFKTCMAVPLTSYVNDENMDLQLISDNRVQSCDEVPTV</sequence>
<dbReference type="Proteomes" id="UP001219525">
    <property type="component" value="Unassembled WGS sequence"/>
</dbReference>
<organism evidence="2 3">
    <name type="scientific">Mycena pura</name>
    <dbReference type="NCBI Taxonomy" id="153505"/>
    <lineage>
        <taxon>Eukaryota</taxon>
        <taxon>Fungi</taxon>
        <taxon>Dikarya</taxon>
        <taxon>Basidiomycota</taxon>
        <taxon>Agaricomycotina</taxon>
        <taxon>Agaricomycetes</taxon>
        <taxon>Agaricomycetidae</taxon>
        <taxon>Agaricales</taxon>
        <taxon>Marasmiineae</taxon>
        <taxon>Mycenaceae</taxon>
        <taxon>Mycena</taxon>
    </lineage>
</organism>
<proteinExistence type="predicted"/>
<dbReference type="EMBL" id="JARJCW010000004">
    <property type="protein sequence ID" value="KAJ7225615.1"/>
    <property type="molecule type" value="Genomic_DNA"/>
</dbReference>
<protein>
    <submittedName>
        <fullName evidence="2">Uncharacterized protein</fullName>
    </submittedName>
</protein>
<evidence type="ECO:0000256" key="1">
    <source>
        <dbReference type="SAM" id="MobiDB-lite"/>
    </source>
</evidence>
<gene>
    <name evidence="2" type="ORF">GGX14DRAFT_386430</name>
</gene>
<reference evidence="2" key="1">
    <citation type="submission" date="2023-03" db="EMBL/GenBank/DDBJ databases">
        <title>Massive genome expansion in bonnet fungi (Mycena s.s.) driven by repeated elements and novel gene families across ecological guilds.</title>
        <authorList>
            <consortium name="Lawrence Berkeley National Laboratory"/>
            <person name="Harder C.B."/>
            <person name="Miyauchi S."/>
            <person name="Viragh M."/>
            <person name="Kuo A."/>
            <person name="Thoen E."/>
            <person name="Andreopoulos B."/>
            <person name="Lu D."/>
            <person name="Skrede I."/>
            <person name="Drula E."/>
            <person name="Henrissat B."/>
            <person name="Morin E."/>
            <person name="Kohler A."/>
            <person name="Barry K."/>
            <person name="LaButti K."/>
            <person name="Morin E."/>
            <person name="Salamov A."/>
            <person name="Lipzen A."/>
            <person name="Mereny Z."/>
            <person name="Hegedus B."/>
            <person name="Baldrian P."/>
            <person name="Stursova M."/>
            <person name="Weitz H."/>
            <person name="Taylor A."/>
            <person name="Grigoriev I.V."/>
            <person name="Nagy L.G."/>
            <person name="Martin F."/>
            <person name="Kauserud H."/>
        </authorList>
    </citation>
    <scope>NUCLEOTIDE SEQUENCE</scope>
    <source>
        <strain evidence="2">9144</strain>
    </source>
</reference>
<evidence type="ECO:0000313" key="2">
    <source>
        <dbReference type="EMBL" id="KAJ7225615.1"/>
    </source>
</evidence>
<name>A0AAD7E2W0_9AGAR</name>